<keyword evidence="5 6" id="KW-0472">Membrane</keyword>
<reference evidence="8 9" key="1">
    <citation type="submission" date="2020-04" db="EMBL/GenBank/DDBJ databases">
        <title>Enterovirga sp. isolate from soil.</title>
        <authorList>
            <person name="Chea S."/>
            <person name="Kim D.-U."/>
        </authorList>
    </citation>
    <scope>NUCLEOTIDE SEQUENCE [LARGE SCALE GENOMIC DNA]</scope>
    <source>
        <strain evidence="8 9">DB1703</strain>
    </source>
</reference>
<comment type="subcellular location">
    <subcellularLocation>
        <location evidence="1">Membrane</location>
        <topology evidence="1">Multi-pass membrane protein</topology>
    </subcellularLocation>
</comment>
<evidence type="ECO:0000256" key="3">
    <source>
        <dbReference type="ARBA" id="ARBA00022692"/>
    </source>
</evidence>
<keyword evidence="9" id="KW-1185">Reference proteome</keyword>
<feature type="transmembrane region" description="Helical" evidence="6">
    <location>
        <begin position="136"/>
        <end position="157"/>
    </location>
</feature>
<feature type="transmembrane region" description="Helical" evidence="6">
    <location>
        <begin position="200"/>
        <end position="219"/>
    </location>
</feature>
<dbReference type="Pfam" id="PF00892">
    <property type="entry name" value="EamA"/>
    <property type="match status" value="2"/>
</dbReference>
<evidence type="ECO:0000256" key="6">
    <source>
        <dbReference type="SAM" id="Phobius"/>
    </source>
</evidence>
<comment type="similarity">
    <text evidence="2">Belongs to the drug/metabolite transporter (DMT) superfamily. 10 TMS drug/metabolite exporter (DME) (TC 2.A.7.3) family.</text>
</comment>
<evidence type="ECO:0000256" key="5">
    <source>
        <dbReference type="ARBA" id="ARBA00023136"/>
    </source>
</evidence>
<accession>A0A849I9U6</accession>
<dbReference type="InterPro" id="IPR037185">
    <property type="entry name" value="EmrE-like"/>
</dbReference>
<evidence type="ECO:0000259" key="7">
    <source>
        <dbReference type="Pfam" id="PF00892"/>
    </source>
</evidence>
<organism evidence="8 9">
    <name type="scientific">Enterovirga aerilata</name>
    <dbReference type="NCBI Taxonomy" id="2730920"/>
    <lineage>
        <taxon>Bacteria</taxon>
        <taxon>Pseudomonadati</taxon>
        <taxon>Pseudomonadota</taxon>
        <taxon>Alphaproteobacteria</taxon>
        <taxon>Hyphomicrobiales</taxon>
        <taxon>Methylobacteriaceae</taxon>
        <taxon>Enterovirga</taxon>
    </lineage>
</organism>
<name>A0A849I9U6_9HYPH</name>
<feature type="transmembrane region" description="Helical" evidence="6">
    <location>
        <begin position="19"/>
        <end position="38"/>
    </location>
</feature>
<feature type="domain" description="EamA" evidence="7">
    <location>
        <begin position="137"/>
        <end position="265"/>
    </location>
</feature>
<comment type="caution">
    <text evidence="8">The sequence shown here is derived from an EMBL/GenBank/DDBJ whole genome shotgun (WGS) entry which is preliminary data.</text>
</comment>
<feature type="transmembrane region" description="Helical" evidence="6">
    <location>
        <begin position="102"/>
        <end position="124"/>
    </location>
</feature>
<evidence type="ECO:0000256" key="4">
    <source>
        <dbReference type="ARBA" id="ARBA00022989"/>
    </source>
</evidence>
<dbReference type="InterPro" id="IPR000620">
    <property type="entry name" value="EamA_dom"/>
</dbReference>
<dbReference type="SUPFAM" id="SSF103481">
    <property type="entry name" value="Multidrug resistance efflux transporter EmrE"/>
    <property type="match status" value="2"/>
</dbReference>
<evidence type="ECO:0000256" key="1">
    <source>
        <dbReference type="ARBA" id="ARBA00004141"/>
    </source>
</evidence>
<evidence type="ECO:0000313" key="8">
    <source>
        <dbReference type="EMBL" id="NNM73045.1"/>
    </source>
</evidence>
<feature type="transmembrane region" description="Helical" evidence="6">
    <location>
        <begin position="226"/>
        <end position="245"/>
    </location>
</feature>
<feature type="transmembrane region" description="Helical" evidence="6">
    <location>
        <begin position="166"/>
        <end position="188"/>
    </location>
</feature>
<evidence type="ECO:0000256" key="2">
    <source>
        <dbReference type="ARBA" id="ARBA00009853"/>
    </source>
</evidence>
<sequence length="272" mass="28244">MDALIKGLVATLPVVEVAFLRYVVGSCVMAAIAAIQQPGWPRPDTVRANALRAVLVVVTATCFFYGLGVLPLAEALILSFVSPLFTALLAVLLLGERLSARILLAIAAGFGGVLVIVLGSQGAWGEGASGATRAHSLWGVAAVLVSALTYSASNVLLRARAQRDPVILIVLIQNVAPALMLAVPAWLFWRMPNAGEAARLALVGALGVAGHLCLARAYAGAEAIRLAPLDYTALVWAVLIGFFAFAEVPTLWAVTGAVLILAGAFAGSRRRA</sequence>
<dbReference type="PANTHER" id="PTHR22911:SF6">
    <property type="entry name" value="SOLUTE CARRIER FAMILY 35 MEMBER G1"/>
    <property type="match status" value="1"/>
</dbReference>
<protein>
    <submittedName>
        <fullName evidence="8">DMT family transporter</fullName>
    </submittedName>
</protein>
<evidence type="ECO:0000313" key="9">
    <source>
        <dbReference type="Proteomes" id="UP000564885"/>
    </source>
</evidence>
<proteinExistence type="inferred from homology"/>
<dbReference type="GO" id="GO:0016020">
    <property type="term" value="C:membrane"/>
    <property type="evidence" value="ECO:0007669"/>
    <property type="project" value="UniProtKB-SubCell"/>
</dbReference>
<feature type="transmembrane region" description="Helical" evidence="6">
    <location>
        <begin position="76"/>
        <end position="95"/>
    </location>
</feature>
<dbReference type="AlphaFoldDB" id="A0A849I9U6"/>
<dbReference type="EMBL" id="JABEPP010000003">
    <property type="protein sequence ID" value="NNM73045.1"/>
    <property type="molecule type" value="Genomic_DNA"/>
</dbReference>
<dbReference type="PANTHER" id="PTHR22911">
    <property type="entry name" value="ACYL-MALONYL CONDENSING ENZYME-RELATED"/>
    <property type="match status" value="1"/>
</dbReference>
<feature type="domain" description="EamA" evidence="7">
    <location>
        <begin position="4"/>
        <end position="117"/>
    </location>
</feature>
<feature type="transmembrane region" description="Helical" evidence="6">
    <location>
        <begin position="251"/>
        <end position="268"/>
    </location>
</feature>
<feature type="transmembrane region" description="Helical" evidence="6">
    <location>
        <begin position="50"/>
        <end position="70"/>
    </location>
</feature>
<dbReference type="Proteomes" id="UP000564885">
    <property type="component" value="Unassembled WGS sequence"/>
</dbReference>
<keyword evidence="4 6" id="KW-1133">Transmembrane helix</keyword>
<gene>
    <name evidence="8" type="ORF">HJG44_11710</name>
</gene>
<keyword evidence="3 6" id="KW-0812">Transmembrane</keyword>